<evidence type="ECO:0000256" key="1">
    <source>
        <dbReference type="ARBA" id="ARBA00005964"/>
    </source>
</evidence>
<comment type="caution">
    <text evidence="5">The sequence shown here is derived from an EMBL/GenBank/DDBJ whole genome shotgun (WGS) entry which is preliminary data.</text>
</comment>
<gene>
    <name evidence="5" type="ORF">VSDG_04200</name>
</gene>
<dbReference type="EMBL" id="LJZO01000013">
    <property type="protein sequence ID" value="ROV98550.1"/>
    <property type="molecule type" value="Genomic_DNA"/>
</dbReference>
<comment type="similarity">
    <text evidence="1 3">Belongs to the type-B carboxylesterase/lipase family.</text>
</comment>
<dbReference type="FunFam" id="3.40.50.1820:FF:000316">
    <property type="entry name" value="Carboxylic ester hydrolase"/>
    <property type="match status" value="1"/>
</dbReference>
<feature type="chain" id="PRO_5018815965" description="Carboxylic ester hydrolase" evidence="3">
    <location>
        <begin position="28"/>
        <end position="547"/>
    </location>
</feature>
<dbReference type="InterPro" id="IPR002018">
    <property type="entry name" value="CarbesteraseB"/>
</dbReference>
<evidence type="ECO:0000313" key="5">
    <source>
        <dbReference type="EMBL" id="ROV98550.1"/>
    </source>
</evidence>
<evidence type="ECO:0000313" key="6">
    <source>
        <dbReference type="Proteomes" id="UP000284375"/>
    </source>
</evidence>
<keyword evidence="6" id="KW-1185">Reference proteome</keyword>
<dbReference type="InterPro" id="IPR029058">
    <property type="entry name" value="AB_hydrolase_fold"/>
</dbReference>
<sequence>MLKLHIYPLAFTAISSLIVVAPPQVVAVDVAVYLNYSTYIGTAQAETGVTQWLGIRYAAPPLGELRFMPPEDPPVISTPQSAHEHGTYCLATDGASSDTATSEDCLFLDVYAPSSATPTSKLPVYFFIQGGGFNTNSNPNLNGTGLVNASGNNIVVITFNYRVGPYGFLTDGKDLQGNNGLRDQRKALEWVQKYIAQFGGDPGHVVLGGDSAGAASISLHLIAYDGRDDGLFHAAAAESVSFATVLTAEQSRYQYDNLALRLGCVGNTSQTLTCLQSKSAAEVQDMNYNIPYPGAADRPLYMYNPVIDGDLIRDLTYTSFAKGNFVKVPVIFGDDTNGGTVFAPQNTSTLAQSDMFLRNQFPYLSLEQFATINSLYPNPNQTCPNVGCYWRQVSNAYGEMRYMCPGLYISDAYTKYGVPQSWAYRWNVEDPDQIADGRGVPHTVELNAIWGPFNTNGASPLSYYPNGTNAHAVPVVQGYWTSFIRTYDPNRYRVNGSAHWVTWNSTKQGRLLFDTGGTTMMEDLAGSDLMRRCEFWYDIGVDILQRR</sequence>
<evidence type="ECO:0000259" key="4">
    <source>
        <dbReference type="Pfam" id="PF00135"/>
    </source>
</evidence>
<dbReference type="InterPro" id="IPR019826">
    <property type="entry name" value="Carboxylesterase_B_AS"/>
</dbReference>
<feature type="domain" description="Carboxylesterase type B" evidence="4">
    <location>
        <begin position="44"/>
        <end position="523"/>
    </location>
</feature>
<accession>A0A423W5D4</accession>
<dbReference type="Pfam" id="PF00135">
    <property type="entry name" value="COesterase"/>
    <property type="match status" value="1"/>
</dbReference>
<dbReference type="STRING" id="252740.A0A423W5D4"/>
<organism evidence="5 6">
    <name type="scientific">Cytospora chrysosperma</name>
    <name type="common">Cytospora canker fungus</name>
    <name type="synonym">Sphaeria chrysosperma</name>
    <dbReference type="NCBI Taxonomy" id="252740"/>
    <lineage>
        <taxon>Eukaryota</taxon>
        <taxon>Fungi</taxon>
        <taxon>Dikarya</taxon>
        <taxon>Ascomycota</taxon>
        <taxon>Pezizomycotina</taxon>
        <taxon>Sordariomycetes</taxon>
        <taxon>Sordariomycetidae</taxon>
        <taxon>Diaporthales</taxon>
        <taxon>Cytosporaceae</taxon>
        <taxon>Cytospora</taxon>
    </lineage>
</organism>
<dbReference type="InterPro" id="IPR050309">
    <property type="entry name" value="Type-B_Carboxylest/Lipase"/>
</dbReference>
<reference evidence="5 6" key="1">
    <citation type="submission" date="2015-09" db="EMBL/GenBank/DDBJ databases">
        <title>Host preference determinants of Valsa canker pathogens revealed by comparative genomics.</title>
        <authorList>
            <person name="Yin Z."/>
            <person name="Huang L."/>
        </authorList>
    </citation>
    <scope>NUCLEOTIDE SEQUENCE [LARGE SCALE GENOMIC DNA]</scope>
    <source>
        <strain evidence="5 6">YSFL</strain>
    </source>
</reference>
<evidence type="ECO:0000256" key="2">
    <source>
        <dbReference type="ARBA" id="ARBA00022801"/>
    </source>
</evidence>
<name>A0A423W5D4_CYTCH</name>
<dbReference type="SUPFAM" id="SSF53474">
    <property type="entry name" value="alpha/beta-Hydrolases"/>
    <property type="match status" value="1"/>
</dbReference>
<evidence type="ECO:0000256" key="3">
    <source>
        <dbReference type="RuleBase" id="RU361235"/>
    </source>
</evidence>
<dbReference type="AlphaFoldDB" id="A0A423W5D4"/>
<dbReference type="PROSITE" id="PS00122">
    <property type="entry name" value="CARBOXYLESTERASE_B_1"/>
    <property type="match status" value="1"/>
</dbReference>
<dbReference type="PANTHER" id="PTHR11559">
    <property type="entry name" value="CARBOXYLESTERASE"/>
    <property type="match status" value="1"/>
</dbReference>
<protein>
    <recommendedName>
        <fullName evidence="3">Carboxylic ester hydrolase</fullName>
        <ecNumber evidence="3">3.1.1.-</ecNumber>
    </recommendedName>
</protein>
<dbReference type="Gene3D" id="3.40.50.1820">
    <property type="entry name" value="alpha/beta hydrolase"/>
    <property type="match status" value="1"/>
</dbReference>
<dbReference type="OrthoDB" id="408631at2759"/>
<dbReference type="EC" id="3.1.1.-" evidence="3"/>
<dbReference type="Proteomes" id="UP000284375">
    <property type="component" value="Unassembled WGS sequence"/>
</dbReference>
<keyword evidence="3" id="KW-0732">Signal</keyword>
<proteinExistence type="inferred from homology"/>
<dbReference type="GO" id="GO:0016787">
    <property type="term" value="F:hydrolase activity"/>
    <property type="evidence" value="ECO:0007669"/>
    <property type="project" value="UniProtKB-KW"/>
</dbReference>
<feature type="signal peptide" evidence="3">
    <location>
        <begin position="1"/>
        <end position="27"/>
    </location>
</feature>
<dbReference type="PROSITE" id="PS00941">
    <property type="entry name" value="CARBOXYLESTERASE_B_2"/>
    <property type="match status" value="1"/>
</dbReference>
<keyword evidence="2 3" id="KW-0378">Hydrolase</keyword>
<dbReference type="InterPro" id="IPR019819">
    <property type="entry name" value="Carboxylesterase_B_CS"/>
</dbReference>